<name>A0AAW0Z955_9HYME</name>
<proteinExistence type="predicted"/>
<dbReference type="Proteomes" id="UP001432146">
    <property type="component" value="Unassembled WGS sequence"/>
</dbReference>
<gene>
    <name evidence="1" type="ORF">QLX08_011235</name>
</gene>
<sequence length="121" mass="14012">MSYASITIATDERTLCLNNDMNETHSCIEKEIPEKKNLIRISDAVLQRLSLSTVKEENYTNDENCWLDKLVAVDEDHTKKNGLHINEVEKLLNNIDTYIHTKSQRNCPVDFLKVRLSYSLN</sequence>
<dbReference type="AlphaFoldDB" id="A0AAW0Z955"/>
<accession>A0AAW0Z955</accession>
<dbReference type="EMBL" id="JAWNGG020000354">
    <property type="protein sequence ID" value="KAK9293986.1"/>
    <property type="molecule type" value="Genomic_DNA"/>
</dbReference>
<evidence type="ECO:0000313" key="2">
    <source>
        <dbReference type="Proteomes" id="UP001432146"/>
    </source>
</evidence>
<organism evidence="1 2">
    <name type="scientific">Tetragonisca angustula</name>
    <dbReference type="NCBI Taxonomy" id="166442"/>
    <lineage>
        <taxon>Eukaryota</taxon>
        <taxon>Metazoa</taxon>
        <taxon>Ecdysozoa</taxon>
        <taxon>Arthropoda</taxon>
        <taxon>Hexapoda</taxon>
        <taxon>Insecta</taxon>
        <taxon>Pterygota</taxon>
        <taxon>Neoptera</taxon>
        <taxon>Endopterygota</taxon>
        <taxon>Hymenoptera</taxon>
        <taxon>Apocrita</taxon>
        <taxon>Aculeata</taxon>
        <taxon>Apoidea</taxon>
        <taxon>Anthophila</taxon>
        <taxon>Apidae</taxon>
        <taxon>Tetragonisca</taxon>
    </lineage>
</organism>
<evidence type="ECO:0000313" key="1">
    <source>
        <dbReference type="EMBL" id="KAK9293986.1"/>
    </source>
</evidence>
<keyword evidence="2" id="KW-1185">Reference proteome</keyword>
<reference evidence="1 2" key="1">
    <citation type="submission" date="2024-05" db="EMBL/GenBank/DDBJ databases">
        <title>The nuclear and mitochondrial genome assemblies of Tetragonisca angustula (Apidae: Meliponini), a tiny yet remarkable pollinator in the Neotropics.</title>
        <authorList>
            <person name="Ferrari R."/>
            <person name="Ricardo P.C."/>
            <person name="Dias F.C."/>
            <person name="Araujo N.S."/>
            <person name="Soares D.O."/>
            <person name="Zhou Q.-S."/>
            <person name="Zhu C.-D."/>
            <person name="Coutinho L."/>
            <person name="Airas M.C."/>
            <person name="Batista T.M."/>
        </authorList>
    </citation>
    <scope>NUCLEOTIDE SEQUENCE [LARGE SCALE GENOMIC DNA]</scope>
    <source>
        <strain evidence="1">ASF017062</strain>
        <tissue evidence="1">Abdomen</tissue>
    </source>
</reference>
<protein>
    <submittedName>
        <fullName evidence="1">Uncharacterized protein</fullName>
    </submittedName>
</protein>
<comment type="caution">
    <text evidence="1">The sequence shown here is derived from an EMBL/GenBank/DDBJ whole genome shotgun (WGS) entry which is preliminary data.</text>
</comment>